<dbReference type="SUPFAM" id="SSF56112">
    <property type="entry name" value="Protein kinase-like (PK-like)"/>
    <property type="match status" value="1"/>
</dbReference>
<keyword evidence="4" id="KW-0418">Kinase</keyword>
<dbReference type="Pfam" id="PF07714">
    <property type="entry name" value="PK_Tyr_Ser-Thr"/>
    <property type="match status" value="1"/>
</dbReference>
<dbReference type="Gene3D" id="3.30.200.20">
    <property type="entry name" value="Phosphorylase Kinase, domain 1"/>
    <property type="match status" value="1"/>
</dbReference>
<dbReference type="EMBL" id="JABTTQ020003506">
    <property type="protein sequence ID" value="KAK6114946.1"/>
    <property type="molecule type" value="Genomic_DNA"/>
</dbReference>
<sequence>MPLVGCPTICGNVSIQFPFGISSNCSLDDSFLITCDQNYNPPKPFLNTGTIKVLSVASDCNDDSCSQVNTTISELTFPIYLAAGSTRGKFPAFGFEGDGKKDGVGYHRKSHTNGSTLLFYIVSVGTGINISNFQSGFMVPAVGSSWIFWRRKQNKVVKLRQSLFIRNGGKILQHKQCTQKTLSVFTAEDLKLATNNYDTANFRHRERHFGITYEGRIPDGTNRRVIVENCNELDDDDVAVFISKIVDISRISHRNAVKLLGCCLETQVPLLVYEFFAFETLYDHIHDDVLARALSWDIRLKIAAEIAGALAYVHSFSTVPIIHGNLNSFSVLLHHDYTVKLRDFALTLSNAGMMGYSDPEYSFSTDRLTTKSDVYSFGVVLTELLTGKNVMSSDWPGGDNLVRMLDDRLDTDGKIEQIKEVAKLTERCLSDSSLDRPTMKEVVIALENAISKNSISTTISPSTSRGTTAARRVARRNRSF</sequence>
<evidence type="ECO:0000256" key="3">
    <source>
        <dbReference type="ARBA" id="ARBA00022741"/>
    </source>
</evidence>
<keyword evidence="11" id="KW-1185">Reference proteome</keyword>
<evidence type="ECO:0000256" key="2">
    <source>
        <dbReference type="ARBA" id="ARBA00022729"/>
    </source>
</evidence>
<feature type="region of interest" description="Disordered" evidence="8">
    <location>
        <begin position="457"/>
        <end position="480"/>
    </location>
</feature>
<evidence type="ECO:0000313" key="11">
    <source>
        <dbReference type="Proteomes" id="UP001318860"/>
    </source>
</evidence>
<dbReference type="Pfam" id="PF13947">
    <property type="entry name" value="GUB_WAK_bind"/>
    <property type="match status" value="1"/>
</dbReference>
<evidence type="ECO:0000259" key="9">
    <source>
        <dbReference type="PROSITE" id="PS50011"/>
    </source>
</evidence>
<keyword evidence="5" id="KW-0067">ATP-binding</keyword>
<comment type="subcellular location">
    <subcellularLocation>
        <location evidence="1">Membrane</location>
        <topology evidence="1">Single-pass type I membrane protein</topology>
    </subcellularLocation>
</comment>
<proteinExistence type="predicted"/>
<dbReference type="PROSITE" id="PS50011">
    <property type="entry name" value="PROTEIN_KINASE_DOM"/>
    <property type="match status" value="1"/>
</dbReference>
<keyword evidence="3" id="KW-0547">Nucleotide-binding</keyword>
<keyword evidence="7" id="KW-0325">Glycoprotein</keyword>
<dbReference type="InterPro" id="IPR025287">
    <property type="entry name" value="WAK_GUB"/>
</dbReference>
<keyword evidence="6" id="KW-1015">Disulfide bond</keyword>
<feature type="domain" description="Protein kinase" evidence="9">
    <location>
        <begin position="203"/>
        <end position="450"/>
    </location>
</feature>
<evidence type="ECO:0000256" key="7">
    <source>
        <dbReference type="ARBA" id="ARBA00023180"/>
    </source>
</evidence>
<keyword evidence="2" id="KW-0732">Signal</keyword>
<dbReference type="Gene3D" id="1.10.510.10">
    <property type="entry name" value="Transferase(Phosphotransferase) domain 1"/>
    <property type="match status" value="1"/>
</dbReference>
<evidence type="ECO:0000313" key="10">
    <source>
        <dbReference type="EMBL" id="KAK6114946.1"/>
    </source>
</evidence>
<evidence type="ECO:0000256" key="8">
    <source>
        <dbReference type="SAM" id="MobiDB-lite"/>
    </source>
</evidence>
<dbReference type="PANTHER" id="PTHR27005:SF283">
    <property type="entry name" value="OS02G0633066 PROTEIN"/>
    <property type="match status" value="1"/>
</dbReference>
<evidence type="ECO:0000256" key="5">
    <source>
        <dbReference type="ARBA" id="ARBA00022840"/>
    </source>
</evidence>
<protein>
    <recommendedName>
        <fullName evidence="9">Protein kinase domain-containing protein</fullName>
    </recommendedName>
</protein>
<dbReference type="Proteomes" id="UP001318860">
    <property type="component" value="Unassembled WGS sequence"/>
</dbReference>
<gene>
    <name evidence="10" type="ORF">DH2020_007215</name>
</gene>
<reference evidence="10 11" key="1">
    <citation type="journal article" date="2021" name="Comput. Struct. Biotechnol. J.">
        <title>De novo genome assembly of the potent medicinal plant Rehmannia glutinosa using nanopore technology.</title>
        <authorList>
            <person name="Ma L."/>
            <person name="Dong C."/>
            <person name="Song C."/>
            <person name="Wang X."/>
            <person name="Zheng X."/>
            <person name="Niu Y."/>
            <person name="Chen S."/>
            <person name="Feng W."/>
        </authorList>
    </citation>
    <scope>NUCLEOTIDE SEQUENCE [LARGE SCALE GENOMIC DNA]</scope>
    <source>
        <strain evidence="10">DH-2019</strain>
    </source>
</reference>
<comment type="caution">
    <text evidence="10">The sequence shown here is derived from an EMBL/GenBank/DDBJ whole genome shotgun (WGS) entry which is preliminary data.</text>
</comment>
<evidence type="ECO:0000256" key="6">
    <source>
        <dbReference type="ARBA" id="ARBA00023157"/>
    </source>
</evidence>
<evidence type="ECO:0000256" key="4">
    <source>
        <dbReference type="ARBA" id="ARBA00022777"/>
    </source>
</evidence>
<evidence type="ECO:0000256" key="1">
    <source>
        <dbReference type="ARBA" id="ARBA00004479"/>
    </source>
</evidence>
<name>A0ABR0TY14_REHGL</name>
<dbReference type="InterPro" id="IPR001245">
    <property type="entry name" value="Ser-Thr/Tyr_kinase_cat_dom"/>
</dbReference>
<dbReference type="PANTHER" id="PTHR27005">
    <property type="entry name" value="WALL-ASSOCIATED RECEPTOR KINASE-LIKE 21"/>
    <property type="match status" value="1"/>
</dbReference>
<dbReference type="InterPro" id="IPR045274">
    <property type="entry name" value="WAK-like"/>
</dbReference>
<keyword evidence="4" id="KW-0808">Transferase</keyword>
<accession>A0ABR0TY14</accession>
<feature type="compositionally biased region" description="Low complexity" evidence="8">
    <location>
        <begin position="457"/>
        <end position="471"/>
    </location>
</feature>
<dbReference type="InterPro" id="IPR011009">
    <property type="entry name" value="Kinase-like_dom_sf"/>
</dbReference>
<organism evidence="10 11">
    <name type="scientific">Rehmannia glutinosa</name>
    <name type="common">Chinese foxglove</name>
    <dbReference type="NCBI Taxonomy" id="99300"/>
    <lineage>
        <taxon>Eukaryota</taxon>
        <taxon>Viridiplantae</taxon>
        <taxon>Streptophyta</taxon>
        <taxon>Embryophyta</taxon>
        <taxon>Tracheophyta</taxon>
        <taxon>Spermatophyta</taxon>
        <taxon>Magnoliopsida</taxon>
        <taxon>eudicotyledons</taxon>
        <taxon>Gunneridae</taxon>
        <taxon>Pentapetalae</taxon>
        <taxon>asterids</taxon>
        <taxon>lamiids</taxon>
        <taxon>Lamiales</taxon>
        <taxon>Orobanchaceae</taxon>
        <taxon>Rehmannieae</taxon>
        <taxon>Rehmannia</taxon>
    </lineage>
</organism>
<dbReference type="InterPro" id="IPR000719">
    <property type="entry name" value="Prot_kinase_dom"/>
</dbReference>